<dbReference type="GO" id="GO:0015833">
    <property type="term" value="P:peptide transport"/>
    <property type="evidence" value="ECO:0007669"/>
    <property type="project" value="InterPro"/>
</dbReference>
<dbReference type="PANTHER" id="PTHR43776">
    <property type="entry name" value="TRANSPORT ATP-BINDING PROTEIN"/>
    <property type="match status" value="1"/>
</dbReference>
<dbReference type="InterPro" id="IPR027417">
    <property type="entry name" value="P-loop_NTPase"/>
</dbReference>
<gene>
    <name evidence="7" type="ORF">SAMN04515672_1966</name>
</gene>
<sequence length="444" mass="48681">MIGPEAGSDEEANRERGTDPESAASPLLEVEDLDVHYPITKGLLRREVGRVRAVDGVSFDIERGETFGLVGESGSGKTTAAHSVLGLEEPTGGEVRFDGQSVNELSGAALRAFRRRAQLVVQDPNEAFNPRLTMGEAVAEPLVLHGMEDADRRRAIVEDLLERVGLSAADADRYPHEFSGGEKQRLSIARALVLNPDLIVADEPTSALDGRVQSDVLALLDDVRREFNISILFISHDIDVVRRFCDRVAVMYLGEVVELGPIENVLEFPAHPYTRLLLGSVPSLDPTDQQFERPLTDTVPDPADPPSGCRFHTRCSEIVPPEDVELPWEQWRAVVAFRFTLQAGELPESIAVETADGKLDDATVRDRFDLPATLQDDAVDAGVDQAISAVIAGDLQTARDRLSETVPTVCEQRVPTATEHEAAHSVCCHRYDSTVEAEPRSWER</sequence>
<evidence type="ECO:0000256" key="3">
    <source>
        <dbReference type="ARBA" id="ARBA00022741"/>
    </source>
</evidence>
<evidence type="ECO:0000259" key="6">
    <source>
        <dbReference type="PROSITE" id="PS50893"/>
    </source>
</evidence>
<dbReference type="Gene3D" id="3.40.50.300">
    <property type="entry name" value="P-loop containing nucleotide triphosphate hydrolases"/>
    <property type="match status" value="1"/>
</dbReference>
<evidence type="ECO:0000313" key="8">
    <source>
        <dbReference type="Proteomes" id="UP000198882"/>
    </source>
</evidence>
<dbReference type="InterPro" id="IPR003439">
    <property type="entry name" value="ABC_transporter-like_ATP-bd"/>
</dbReference>
<dbReference type="Pfam" id="PF00005">
    <property type="entry name" value="ABC_tran"/>
    <property type="match status" value="1"/>
</dbReference>
<dbReference type="PROSITE" id="PS00211">
    <property type="entry name" value="ABC_TRANSPORTER_1"/>
    <property type="match status" value="1"/>
</dbReference>
<dbReference type="InterPro" id="IPR017871">
    <property type="entry name" value="ABC_transporter-like_CS"/>
</dbReference>
<dbReference type="GO" id="GO:0005524">
    <property type="term" value="F:ATP binding"/>
    <property type="evidence" value="ECO:0007669"/>
    <property type="project" value="UniProtKB-KW"/>
</dbReference>
<dbReference type="RefSeq" id="WP_090305027.1">
    <property type="nucleotide sequence ID" value="NZ_FNFE01000002.1"/>
</dbReference>
<dbReference type="CDD" id="cd03257">
    <property type="entry name" value="ABC_NikE_OppD_transporters"/>
    <property type="match status" value="1"/>
</dbReference>
<evidence type="ECO:0000256" key="5">
    <source>
        <dbReference type="SAM" id="MobiDB-lite"/>
    </source>
</evidence>
<dbReference type="PROSITE" id="PS50893">
    <property type="entry name" value="ABC_TRANSPORTER_2"/>
    <property type="match status" value="1"/>
</dbReference>
<keyword evidence="4 7" id="KW-0067">ATP-binding</keyword>
<reference evidence="8" key="1">
    <citation type="submission" date="2016-10" db="EMBL/GenBank/DDBJ databases">
        <authorList>
            <person name="Varghese N."/>
            <person name="Submissions S."/>
        </authorList>
    </citation>
    <scope>NUCLEOTIDE SEQUENCE [LARGE SCALE GENOMIC DNA]</scope>
    <source>
        <strain evidence="8">B4,CECT 8067,JCM 17497</strain>
    </source>
</reference>
<dbReference type="SUPFAM" id="SSF52540">
    <property type="entry name" value="P-loop containing nucleoside triphosphate hydrolases"/>
    <property type="match status" value="1"/>
</dbReference>
<accession>A0A1G8XZN1</accession>
<proteinExistence type="inferred from homology"/>
<keyword evidence="8" id="KW-1185">Reference proteome</keyword>
<name>A0A1G8XZN1_9EURY</name>
<organism evidence="7 8">
    <name type="scientific">Natronorubrum texcoconense</name>
    <dbReference type="NCBI Taxonomy" id="1095776"/>
    <lineage>
        <taxon>Archaea</taxon>
        <taxon>Methanobacteriati</taxon>
        <taxon>Methanobacteriota</taxon>
        <taxon>Stenosarchaea group</taxon>
        <taxon>Halobacteria</taxon>
        <taxon>Halobacteriales</taxon>
        <taxon>Natrialbaceae</taxon>
        <taxon>Natronorubrum</taxon>
    </lineage>
</organism>
<dbReference type="GO" id="GO:0016887">
    <property type="term" value="F:ATP hydrolysis activity"/>
    <property type="evidence" value="ECO:0007669"/>
    <property type="project" value="InterPro"/>
</dbReference>
<dbReference type="STRING" id="1095776.SAMN04515672_1966"/>
<comment type="similarity">
    <text evidence="1">Belongs to the ABC transporter superfamily.</text>
</comment>
<protein>
    <submittedName>
        <fullName evidence="7">Peptide/nickel transport system ATP-binding protein</fullName>
    </submittedName>
</protein>
<dbReference type="Pfam" id="PF08352">
    <property type="entry name" value="oligo_HPY"/>
    <property type="match status" value="1"/>
</dbReference>
<dbReference type="AlphaFoldDB" id="A0A1G8XZN1"/>
<dbReference type="GO" id="GO:0055085">
    <property type="term" value="P:transmembrane transport"/>
    <property type="evidence" value="ECO:0007669"/>
    <property type="project" value="UniProtKB-ARBA"/>
</dbReference>
<dbReference type="FunFam" id="3.40.50.300:FF:000016">
    <property type="entry name" value="Oligopeptide ABC transporter ATP-binding component"/>
    <property type="match status" value="1"/>
</dbReference>
<evidence type="ECO:0000313" key="7">
    <source>
        <dbReference type="EMBL" id="SDJ96008.1"/>
    </source>
</evidence>
<dbReference type="InterPro" id="IPR013563">
    <property type="entry name" value="Oligopep_ABC_C"/>
</dbReference>
<dbReference type="InterPro" id="IPR050319">
    <property type="entry name" value="ABC_transp_ATP-bind"/>
</dbReference>
<evidence type="ECO:0000256" key="1">
    <source>
        <dbReference type="ARBA" id="ARBA00005417"/>
    </source>
</evidence>
<dbReference type="InterPro" id="IPR003593">
    <property type="entry name" value="AAA+_ATPase"/>
</dbReference>
<dbReference type="EMBL" id="FNFE01000002">
    <property type="protein sequence ID" value="SDJ96008.1"/>
    <property type="molecule type" value="Genomic_DNA"/>
</dbReference>
<dbReference type="PANTHER" id="PTHR43776:SF7">
    <property type="entry name" value="D,D-DIPEPTIDE TRANSPORT ATP-BINDING PROTEIN DDPF-RELATED"/>
    <property type="match status" value="1"/>
</dbReference>
<keyword evidence="3" id="KW-0547">Nucleotide-binding</keyword>
<dbReference type="Proteomes" id="UP000198882">
    <property type="component" value="Unassembled WGS sequence"/>
</dbReference>
<dbReference type="NCBIfam" id="TIGR01727">
    <property type="entry name" value="oligo_HPY"/>
    <property type="match status" value="1"/>
</dbReference>
<feature type="region of interest" description="Disordered" evidence="5">
    <location>
        <begin position="1"/>
        <end position="26"/>
    </location>
</feature>
<evidence type="ECO:0000256" key="2">
    <source>
        <dbReference type="ARBA" id="ARBA00022448"/>
    </source>
</evidence>
<keyword evidence="2" id="KW-0813">Transport</keyword>
<feature type="domain" description="ABC transporter" evidence="6">
    <location>
        <begin position="30"/>
        <end position="278"/>
    </location>
</feature>
<dbReference type="SMART" id="SM00382">
    <property type="entry name" value="AAA"/>
    <property type="match status" value="1"/>
</dbReference>
<dbReference type="OrthoDB" id="18209at2157"/>
<evidence type="ECO:0000256" key="4">
    <source>
        <dbReference type="ARBA" id="ARBA00022840"/>
    </source>
</evidence>